<evidence type="ECO:0000259" key="2">
    <source>
        <dbReference type="Pfam" id="PF01058"/>
    </source>
</evidence>
<dbReference type="GO" id="GO:0016491">
    <property type="term" value="F:oxidoreductase activity"/>
    <property type="evidence" value="ECO:0007669"/>
    <property type="project" value="UniProtKB-KW"/>
</dbReference>
<accession>X1AJD4</accession>
<evidence type="ECO:0000256" key="1">
    <source>
        <dbReference type="ARBA" id="ARBA00023002"/>
    </source>
</evidence>
<dbReference type="AlphaFoldDB" id="X1AJD4"/>
<reference evidence="3" key="1">
    <citation type="journal article" date="2014" name="Front. Microbiol.">
        <title>High frequency of phylogenetically diverse reductive dehalogenase-homologous genes in deep subseafloor sedimentary metagenomes.</title>
        <authorList>
            <person name="Kawai M."/>
            <person name="Futagami T."/>
            <person name="Toyoda A."/>
            <person name="Takaki Y."/>
            <person name="Nishi S."/>
            <person name="Hori S."/>
            <person name="Arai W."/>
            <person name="Tsubouchi T."/>
            <person name="Morono Y."/>
            <person name="Uchiyama I."/>
            <person name="Ito T."/>
            <person name="Fujiyama A."/>
            <person name="Inagaki F."/>
            <person name="Takami H."/>
        </authorList>
    </citation>
    <scope>NUCLEOTIDE SEQUENCE</scope>
    <source>
        <strain evidence="3">Expedition CK06-06</strain>
    </source>
</reference>
<sequence length="246" mass="27092">MKPKVAVFDFTCCEGCELQILNCEEEMPDLIATLDIVTFREAMTERSAYYDIAFIDGACSRRSEMVMLKEIRERAKMVIPIGACACVGGVNCLKNSYPMDEVLKAEYGEAARYYDTIPARPISAVIPIDFYIPGCPIVKEEFIRAAQEILAGKVPYQPNDPVCAECKIAGNVCVFDKGMTCLGPVTRGGCKATCVTSGATCWGCRGLIDEPNINAEKDILEKAGLSVEDIIKQFNLFNACQESMWK</sequence>
<dbReference type="PANTHER" id="PTHR42845">
    <property type="entry name" value="COENZYME F420-REDUCING HYDROGENASE, GAMMA SUBUNIT"/>
    <property type="match status" value="1"/>
</dbReference>
<keyword evidence="1" id="KW-0560">Oxidoreductase</keyword>
<dbReference type="Gene3D" id="3.40.50.700">
    <property type="entry name" value="NADH:ubiquinone oxidoreductase-like, 20kDa subunit"/>
    <property type="match status" value="1"/>
</dbReference>
<dbReference type="InterPro" id="IPR037024">
    <property type="entry name" value="NiFe_Hase_small_N_sf"/>
</dbReference>
<dbReference type="GO" id="GO:0051536">
    <property type="term" value="F:iron-sulfur cluster binding"/>
    <property type="evidence" value="ECO:0007669"/>
    <property type="project" value="InterPro"/>
</dbReference>
<proteinExistence type="predicted"/>
<dbReference type="PANTHER" id="PTHR42845:SF1">
    <property type="entry name" value="HYDROGENASE SMALL SUBUNIT"/>
    <property type="match status" value="1"/>
</dbReference>
<organism evidence="3">
    <name type="scientific">marine sediment metagenome</name>
    <dbReference type="NCBI Taxonomy" id="412755"/>
    <lineage>
        <taxon>unclassified sequences</taxon>
        <taxon>metagenomes</taxon>
        <taxon>ecological metagenomes</taxon>
    </lineage>
</organism>
<protein>
    <recommendedName>
        <fullName evidence="2">NADH:ubiquinone oxidoreductase-like 20kDa subunit domain-containing protein</fullName>
    </recommendedName>
</protein>
<dbReference type="EMBL" id="BART01017816">
    <property type="protein sequence ID" value="GAG82344.1"/>
    <property type="molecule type" value="Genomic_DNA"/>
</dbReference>
<dbReference type="InterPro" id="IPR006137">
    <property type="entry name" value="NADH_UbQ_OxRdtase-like_20kDa"/>
</dbReference>
<evidence type="ECO:0000313" key="3">
    <source>
        <dbReference type="EMBL" id="GAG82344.1"/>
    </source>
</evidence>
<feature type="domain" description="NADH:ubiquinone oxidoreductase-like 20kDa subunit" evidence="2">
    <location>
        <begin position="13"/>
        <end position="146"/>
    </location>
</feature>
<name>X1AJD4_9ZZZZ</name>
<comment type="caution">
    <text evidence="3">The sequence shown here is derived from an EMBL/GenBank/DDBJ whole genome shotgun (WGS) entry which is preliminary data.</text>
</comment>
<dbReference type="Pfam" id="PF01058">
    <property type="entry name" value="Oxidored_q6"/>
    <property type="match status" value="1"/>
</dbReference>
<dbReference type="SUPFAM" id="SSF56770">
    <property type="entry name" value="HydA/Nqo6-like"/>
    <property type="match status" value="1"/>
</dbReference>
<gene>
    <name evidence="3" type="ORF">S01H4_33787</name>
</gene>
<dbReference type="InterPro" id="IPR051349">
    <property type="entry name" value="Hydrogenase_assoc-protein"/>
</dbReference>